<name>A0A5C5YMM4_9BACT</name>
<feature type="repeat" description="TPR" evidence="3">
    <location>
        <begin position="72"/>
        <end position="105"/>
    </location>
</feature>
<evidence type="ECO:0000256" key="5">
    <source>
        <dbReference type="SAM" id="MobiDB-lite"/>
    </source>
</evidence>
<dbReference type="AlphaFoldDB" id="A0A5C5YMM4"/>
<keyword evidence="8" id="KW-1185">Reference proteome</keyword>
<dbReference type="RefSeq" id="WP_146588022.1">
    <property type="nucleotide sequence ID" value="NZ_SJPO01000006.1"/>
</dbReference>
<proteinExistence type="predicted"/>
<dbReference type="InterPro" id="IPR011990">
    <property type="entry name" value="TPR-like_helical_dom_sf"/>
</dbReference>
<protein>
    <submittedName>
        <fullName evidence="7">Cellulose synthase subunit BcsC</fullName>
    </submittedName>
</protein>
<dbReference type="Pfam" id="PF13414">
    <property type="entry name" value="TPR_11"/>
    <property type="match status" value="1"/>
</dbReference>
<evidence type="ECO:0000256" key="6">
    <source>
        <dbReference type="SAM" id="SignalP"/>
    </source>
</evidence>
<keyword evidence="6" id="KW-0732">Signal</keyword>
<dbReference type="SMART" id="SM00028">
    <property type="entry name" value="TPR"/>
    <property type="match status" value="4"/>
</dbReference>
<reference evidence="7 8" key="1">
    <citation type="submission" date="2019-02" db="EMBL/GenBank/DDBJ databases">
        <title>Deep-cultivation of Planctomycetes and their phenomic and genomic characterization uncovers novel biology.</title>
        <authorList>
            <person name="Wiegand S."/>
            <person name="Jogler M."/>
            <person name="Boedeker C."/>
            <person name="Pinto D."/>
            <person name="Vollmers J."/>
            <person name="Rivas-Marin E."/>
            <person name="Kohn T."/>
            <person name="Peeters S.H."/>
            <person name="Heuer A."/>
            <person name="Rast P."/>
            <person name="Oberbeckmann S."/>
            <person name="Bunk B."/>
            <person name="Jeske O."/>
            <person name="Meyerdierks A."/>
            <person name="Storesund J.E."/>
            <person name="Kallscheuer N."/>
            <person name="Luecker S."/>
            <person name="Lage O.M."/>
            <person name="Pohl T."/>
            <person name="Merkel B.J."/>
            <person name="Hornburger P."/>
            <person name="Mueller R.-W."/>
            <person name="Bruemmer F."/>
            <person name="Labrenz M."/>
            <person name="Spormann A.M."/>
            <person name="Op Den Camp H."/>
            <person name="Overmann J."/>
            <person name="Amann R."/>
            <person name="Jetten M.S.M."/>
            <person name="Mascher T."/>
            <person name="Medema M.H."/>
            <person name="Devos D.P."/>
            <person name="Kaster A.-K."/>
            <person name="Ovreas L."/>
            <person name="Rohde M."/>
            <person name="Galperin M.Y."/>
            <person name="Jogler C."/>
        </authorList>
    </citation>
    <scope>NUCLEOTIDE SEQUENCE [LARGE SCALE GENOMIC DNA]</scope>
    <source>
        <strain evidence="7 8">Pla123a</strain>
    </source>
</reference>
<evidence type="ECO:0000313" key="7">
    <source>
        <dbReference type="EMBL" id="TWT76080.1"/>
    </source>
</evidence>
<dbReference type="EMBL" id="SJPO01000006">
    <property type="protein sequence ID" value="TWT76080.1"/>
    <property type="molecule type" value="Genomic_DNA"/>
</dbReference>
<feature type="coiled-coil region" evidence="4">
    <location>
        <begin position="146"/>
        <end position="200"/>
    </location>
</feature>
<dbReference type="PROSITE" id="PS50005">
    <property type="entry name" value="TPR"/>
    <property type="match status" value="3"/>
</dbReference>
<gene>
    <name evidence="7" type="ORF">Pla123a_28670</name>
</gene>
<feature type="region of interest" description="Disordered" evidence="5">
    <location>
        <begin position="223"/>
        <end position="246"/>
    </location>
</feature>
<keyword evidence="1" id="KW-0677">Repeat</keyword>
<feature type="repeat" description="TPR" evidence="3">
    <location>
        <begin position="174"/>
        <end position="207"/>
    </location>
</feature>
<evidence type="ECO:0000256" key="1">
    <source>
        <dbReference type="ARBA" id="ARBA00022737"/>
    </source>
</evidence>
<dbReference type="OrthoDB" id="270653at2"/>
<dbReference type="SUPFAM" id="SSF48452">
    <property type="entry name" value="TPR-like"/>
    <property type="match status" value="1"/>
</dbReference>
<dbReference type="InterPro" id="IPR019734">
    <property type="entry name" value="TPR_rpt"/>
</dbReference>
<evidence type="ECO:0000313" key="8">
    <source>
        <dbReference type="Proteomes" id="UP000318478"/>
    </source>
</evidence>
<evidence type="ECO:0000256" key="3">
    <source>
        <dbReference type="PROSITE-ProRule" id="PRU00339"/>
    </source>
</evidence>
<feature type="compositionally biased region" description="Polar residues" evidence="5">
    <location>
        <begin position="236"/>
        <end position="246"/>
    </location>
</feature>
<keyword evidence="4" id="KW-0175">Coiled coil</keyword>
<dbReference type="PANTHER" id="PTHR45586">
    <property type="entry name" value="TPR REPEAT-CONTAINING PROTEIN PA4667"/>
    <property type="match status" value="1"/>
</dbReference>
<organism evidence="7 8">
    <name type="scientific">Posidoniimonas polymericola</name>
    <dbReference type="NCBI Taxonomy" id="2528002"/>
    <lineage>
        <taxon>Bacteria</taxon>
        <taxon>Pseudomonadati</taxon>
        <taxon>Planctomycetota</taxon>
        <taxon>Planctomycetia</taxon>
        <taxon>Pirellulales</taxon>
        <taxon>Lacipirellulaceae</taxon>
        <taxon>Posidoniimonas</taxon>
    </lineage>
</organism>
<evidence type="ECO:0000256" key="2">
    <source>
        <dbReference type="ARBA" id="ARBA00022803"/>
    </source>
</evidence>
<dbReference type="Gene3D" id="1.25.40.10">
    <property type="entry name" value="Tetratricopeptide repeat domain"/>
    <property type="match status" value="2"/>
</dbReference>
<keyword evidence="2 3" id="KW-0802">TPR repeat</keyword>
<comment type="caution">
    <text evidence="7">The sequence shown here is derived from an EMBL/GenBank/DDBJ whole genome shotgun (WGS) entry which is preliminary data.</text>
</comment>
<dbReference type="InterPro" id="IPR051012">
    <property type="entry name" value="CellSynth/LPSAsmb/PSIAsmb"/>
</dbReference>
<dbReference type="Pfam" id="PF14559">
    <property type="entry name" value="TPR_19"/>
    <property type="match status" value="1"/>
</dbReference>
<feature type="repeat" description="TPR" evidence="3">
    <location>
        <begin position="31"/>
        <end position="64"/>
    </location>
</feature>
<sequence length="246" mass="26667" precursor="true">MLSNCQNPRPWAAPALLLSLVCLSGCNTVNSQANNAEGVRLYTQGAYDQAAAKFQEAIATNPDSPDGYYNLAASLHKAGSMYQRPEDIKQAEVLYNQCLERNPNHVECYRGLAVLLSETNRRESAFRLLNNWSSASPQNPNPRIELARLLEETGQLEQAKAQLIAALEVAPTDARAFTALGRLRDQAGDYQQALANYQRSLSINGAQPQVAARVAALQAATGTAGSLAPGTDPSRVANQYQSTVRY</sequence>
<accession>A0A5C5YMM4</accession>
<evidence type="ECO:0000256" key="4">
    <source>
        <dbReference type="SAM" id="Coils"/>
    </source>
</evidence>
<dbReference type="PANTHER" id="PTHR45586:SF1">
    <property type="entry name" value="LIPOPOLYSACCHARIDE ASSEMBLY PROTEIN B"/>
    <property type="match status" value="1"/>
</dbReference>
<feature type="signal peptide" evidence="6">
    <location>
        <begin position="1"/>
        <end position="33"/>
    </location>
</feature>
<feature type="chain" id="PRO_5023148944" evidence="6">
    <location>
        <begin position="34"/>
        <end position="246"/>
    </location>
</feature>
<dbReference type="Proteomes" id="UP000318478">
    <property type="component" value="Unassembled WGS sequence"/>
</dbReference>